<dbReference type="EMBL" id="JAWDGP010001994">
    <property type="protein sequence ID" value="KAK3786231.1"/>
    <property type="molecule type" value="Genomic_DNA"/>
</dbReference>
<dbReference type="AlphaFoldDB" id="A0AAE1AFC8"/>
<gene>
    <name evidence="1" type="ORF">RRG08_064490</name>
</gene>
<proteinExistence type="predicted"/>
<dbReference type="Proteomes" id="UP001283361">
    <property type="component" value="Unassembled WGS sequence"/>
</dbReference>
<sequence>MTRPVSGLFVSRSQVRQWVTPDRQAEYVHNDLECPVSLHNRIAQGSYTGQATGLGSALSAASDGADNHQHCNKSIIKIQKTLKFFLESKRKQSVGNSVSHHCFLVTSLETMTSLDFPRPLRHDCGKNLEHLSSMERFRIISSALDSLLQPGNIRVGGSDYS</sequence>
<evidence type="ECO:0000313" key="1">
    <source>
        <dbReference type="EMBL" id="KAK3786231.1"/>
    </source>
</evidence>
<name>A0AAE1AFC8_9GAST</name>
<reference evidence="1" key="1">
    <citation type="journal article" date="2023" name="G3 (Bethesda)">
        <title>A reference genome for the long-term kleptoplast-retaining sea slug Elysia crispata morphotype clarki.</title>
        <authorList>
            <person name="Eastman K.E."/>
            <person name="Pendleton A.L."/>
            <person name="Shaikh M.A."/>
            <person name="Suttiyut T."/>
            <person name="Ogas R."/>
            <person name="Tomko P."/>
            <person name="Gavelis G."/>
            <person name="Widhalm J.R."/>
            <person name="Wisecaver J.H."/>
        </authorList>
    </citation>
    <scope>NUCLEOTIDE SEQUENCE</scope>
    <source>
        <strain evidence="1">ECLA1</strain>
    </source>
</reference>
<evidence type="ECO:0000313" key="2">
    <source>
        <dbReference type="Proteomes" id="UP001283361"/>
    </source>
</evidence>
<keyword evidence="2" id="KW-1185">Reference proteome</keyword>
<accession>A0AAE1AFC8</accession>
<organism evidence="1 2">
    <name type="scientific">Elysia crispata</name>
    <name type="common">lettuce slug</name>
    <dbReference type="NCBI Taxonomy" id="231223"/>
    <lineage>
        <taxon>Eukaryota</taxon>
        <taxon>Metazoa</taxon>
        <taxon>Spiralia</taxon>
        <taxon>Lophotrochozoa</taxon>
        <taxon>Mollusca</taxon>
        <taxon>Gastropoda</taxon>
        <taxon>Heterobranchia</taxon>
        <taxon>Euthyneura</taxon>
        <taxon>Panpulmonata</taxon>
        <taxon>Sacoglossa</taxon>
        <taxon>Placobranchoidea</taxon>
        <taxon>Plakobranchidae</taxon>
        <taxon>Elysia</taxon>
    </lineage>
</organism>
<comment type="caution">
    <text evidence="1">The sequence shown here is derived from an EMBL/GenBank/DDBJ whole genome shotgun (WGS) entry which is preliminary data.</text>
</comment>
<protein>
    <submittedName>
        <fullName evidence="1">Uncharacterized protein</fullName>
    </submittedName>
</protein>